<reference evidence="6 7" key="1">
    <citation type="submission" date="2020-08" db="EMBL/GenBank/DDBJ databases">
        <title>Genomic Encyclopedia of Type Strains, Phase IV (KMG-IV): sequencing the most valuable type-strain genomes for metagenomic binning, comparative biology and taxonomic classification.</title>
        <authorList>
            <person name="Goeker M."/>
        </authorList>
    </citation>
    <scope>NUCLEOTIDE SEQUENCE [LARGE SCALE GENOMIC DNA]</scope>
    <source>
        <strain evidence="6 7">DSM 44197</strain>
    </source>
</reference>
<sequence>MDALTDLLDGVRARGALFSQTLFDPPWGLRFATRAPLHLVATLRGTGWVVPDAGEPVRLETGDVAIVRGPRPFTVADRPGTPPCFVVHDAETCTMPDGSELRDEIRIGPRLCGMGRNETDLLLSGMYEVGSEVSRRLLAALPEVLRVPAAEYRSSAMDLVAEEIARDAPGQQVVLDRLLDLVLISTLRHWFDRPDARPPAWYAAMSDPVVGRALRLMHDDPARSWTVASLAAGCGVSRAALARRFTAMVGEPPMGYLTDWRITLAAELLRGTDATVGAIARRVGYANAFALSVAFKRLRGVTPTEHRDDGGRAGDRPAALPPGPFADAAAR</sequence>
<dbReference type="SMART" id="SM00342">
    <property type="entry name" value="HTH_ARAC"/>
    <property type="match status" value="1"/>
</dbReference>
<dbReference type="Gene3D" id="1.10.10.60">
    <property type="entry name" value="Homeodomain-like"/>
    <property type="match status" value="2"/>
</dbReference>
<evidence type="ECO:0000256" key="3">
    <source>
        <dbReference type="ARBA" id="ARBA00023163"/>
    </source>
</evidence>
<keyword evidence="2 6" id="KW-0238">DNA-binding</keyword>
<dbReference type="InterPro" id="IPR032783">
    <property type="entry name" value="AraC_lig"/>
</dbReference>
<keyword evidence="1" id="KW-0805">Transcription regulation</keyword>
<feature type="region of interest" description="Disordered" evidence="4">
    <location>
        <begin position="302"/>
        <end position="331"/>
    </location>
</feature>
<dbReference type="PROSITE" id="PS01124">
    <property type="entry name" value="HTH_ARAC_FAMILY_2"/>
    <property type="match status" value="1"/>
</dbReference>
<evidence type="ECO:0000313" key="7">
    <source>
        <dbReference type="Proteomes" id="UP000572680"/>
    </source>
</evidence>
<dbReference type="PROSITE" id="PS00041">
    <property type="entry name" value="HTH_ARAC_FAMILY_1"/>
    <property type="match status" value="1"/>
</dbReference>
<dbReference type="RefSeq" id="WP_182847032.1">
    <property type="nucleotide sequence ID" value="NZ_BAAALP010000071.1"/>
</dbReference>
<feature type="compositionally biased region" description="Basic and acidic residues" evidence="4">
    <location>
        <begin position="304"/>
        <end position="315"/>
    </location>
</feature>
<dbReference type="InterPro" id="IPR009057">
    <property type="entry name" value="Homeodomain-like_sf"/>
</dbReference>
<evidence type="ECO:0000256" key="1">
    <source>
        <dbReference type="ARBA" id="ARBA00023015"/>
    </source>
</evidence>
<evidence type="ECO:0000259" key="5">
    <source>
        <dbReference type="PROSITE" id="PS01124"/>
    </source>
</evidence>
<proteinExistence type="predicted"/>
<evidence type="ECO:0000256" key="2">
    <source>
        <dbReference type="ARBA" id="ARBA00023125"/>
    </source>
</evidence>
<name>A0A7W3QPW9_ACTNM</name>
<dbReference type="AlphaFoldDB" id="A0A7W3QPW9"/>
<dbReference type="SUPFAM" id="SSF46689">
    <property type="entry name" value="Homeodomain-like"/>
    <property type="match status" value="2"/>
</dbReference>
<dbReference type="Pfam" id="PF12833">
    <property type="entry name" value="HTH_18"/>
    <property type="match status" value="1"/>
</dbReference>
<accession>A0A7W3QPW9</accession>
<dbReference type="InterPro" id="IPR050204">
    <property type="entry name" value="AraC_XylS_family_regulators"/>
</dbReference>
<dbReference type="Proteomes" id="UP000572680">
    <property type="component" value="Unassembled WGS sequence"/>
</dbReference>
<evidence type="ECO:0000256" key="4">
    <source>
        <dbReference type="SAM" id="MobiDB-lite"/>
    </source>
</evidence>
<dbReference type="PANTHER" id="PTHR46796:SF13">
    <property type="entry name" value="HTH-TYPE TRANSCRIPTIONAL ACTIVATOR RHAS"/>
    <property type="match status" value="1"/>
</dbReference>
<keyword evidence="7" id="KW-1185">Reference proteome</keyword>
<dbReference type="GO" id="GO:0003700">
    <property type="term" value="F:DNA-binding transcription factor activity"/>
    <property type="evidence" value="ECO:0007669"/>
    <property type="project" value="InterPro"/>
</dbReference>
<dbReference type="EMBL" id="JACJIA010000010">
    <property type="protein sequence ID" value="MBA8955016.1"/>
    <property type="molecule type" value="Genomic_DNA"/>
</dbReference>
<dbReference type="Pfam" id="PF12852">
    <property type="entry name" value="Cupin_6"/>
    <property type="match status" value="1"/>
</dbReference>
<keyword evidence="3" id="KW-0804">Transcription</keyword>
<dbReference type="PANTHER" id="PTHR46796">
    <property type="entry name" value="HTH-TYPE TRANSCRIPTIONAL ACTIVATOR RHAS-RELATED"/>
    <property type="match status" value="1"/>
</dbReference>
<gene>
    <name evidence="6" type="ORF">HNR61_006673</name>
</gene>
<protein>
    <submittedName>
        <fullName evidence="6">AraC-like DNA-binding protein</fullName>
    </submittedName>
</protein>
<dbReference type="GO" id="GO:0043565">
    <property type="term" value="F:sequence-specific DNA binding"/>
    <property type="evidence" value="ECO:0007669"/>
    <property type="project" value="InterPro"/>
</dbReference>
<organism evidence="6 7">
    <name type="scientific">Actinomadura namibiensis</name>
    <dbReference type="NCBI Taxonomy" id="182080"/>
    <lineage>
        <taxon>Bacteria</taxon>
        <taxon>Bacillati</taxon>
        <taxon>Actinomycetota</taxon>
        <taxon>Actinomycetes</taxon>
        <taxon>Streptosporangiales</taxon>
        <taxon>Thermomonosporaceae</taxon>
        <taxon>Actinomadura</taxon>
    </lineage>
</organism>
<evidence type="ECO:0000313" key="6">
    <source>
        <dbReference type="EMBL" id="MBA8955016.1"/>
    </source>
</evidence>
<dbReference type="InterPro" id="IPR018062">
    <property type="entry name" value="HTH_AraC-typ_CS"/>
</dbReference>
<comment type="caution">
    <text evidence="6">The sequence shown here is derived from an EMBL/GenBank/DDBJ whole genome shotgun (WGS) entry which is preliminary data.</text>
</comment>
<dbReference type="InterPro" id="IPR018060">
    <property type="entry name" value="HTH_AraC"/>
</dbReference>
<feature type="domain" description="HTH araC/xylS-type" evidence="5">
    <location>
        <begin position="211"/>
        <end position="309"/>
    </location>
</feature>